<evidence type="ECO:0000256" key="1">
    <source>
        <dbReference type="SAM" id="MobiDB-lite"/>
    </source>
</evidence>
<dbReference type="PANTHER" id="PTHR34987">
    <property type="entry name" value="C, PUTATIVE (AFU_ORTHOLOGUE AFUA_3G02880)-RELATED"/>
    <property type="match status" value="1"/>
</dbReference>
<keyword evidence="4" id="KW-1185">Reference proteome</keyword>
<dbReference type="InterPro" id="IPR012341">
    <property type="entry name" value="6hp_glycosidase-like_sf"/>
</dbReference>
<accession>A0A4S8LJR0</accession>
<dbReference type="EMBL" id="ML179370">
    <property type="protein sequence ID" value="THU89389.1"/>
    <property type="molecule type" value="Genomic_DNA"/>
</dbReference>
<dbReference type="Gene3D" id="1.50.10.10">
    <property type="match status" value="1"/>
</dbReference>
<dbReference type="Proteomes" id="UP000297245">
    <property type="component" value="Unassembled WGS sequence"/>
</dbReference>
<evidence type="ECO:0000313" key="4">
    <source>
        <dbReference type="Proteomes" id="UP000297245"/>
    </source>
</evidence>
<dbReference type="PANTHER" id="PTHR34987:SF6">
    <property type="entry name" value="ALPHA-L-RHAMNOSIDASE SIX-HAIRPIN GLYCOSIDASE DOMAIN-CONTAINING PROTEIN"/>
    <property type="match status" value="1"/>
</dbReference>
<dbReference type="AlphaFoldDB" id="A0A4S8LJR0"/>
<protein>
    <submittedName>
        <fullName evidence="3">Uncharacterized protein</fullName>
    </submittedName>
</protein>
<feature type="signal peptide" evidence="2">
    <location>
        <begin position="1"/>
        <end position="16"/>
    </location>
</feature>
<dbReference type="GO" id="GO:0005975">
    <property type="term" value="P:carbohydrate metabolic process"/>
    <property type="evidence" value="ECO:0007669"/>
    <property type="project" value="InterPro"/>
</dbReference>
<reference evidence="3 4" key="1">
    <citation type="journal article" date="2019" name="Nat. Ecol. Evol.">
        <title>Megaphylogeny resolves global patterns of mushroom evolution.</title>
        <authorList>
            <person name="Varga T."/>
            <person name="Krizsan K."/>
            <person name="Foldi C."/>
            <person name="Dima B."/>
            <person name="Sanchez-Garcia M."/>
            <person name="Sanchez-Ramirez S."/>
            <person name="Szollosi G.J."/>
            <person name="Szarkandi J.G."/>
            <person name="Papp V."/>
            <person name="Albert L."/>
            <person name="Andreopoulos W."/>
            <person name="Angelini C."/>
            <person name="Antonin V."/>
            <person name="Barry K.W."/>
            <person name="Bougher N.L."/>
            <person name="Buchanan P."/>
            <person name="Buyck B."/>
            <person name="Bense V."/>
            <person name="Catcheside P."/>
            <person name="Chovatia M."/>
            <person name="Cooper J."/>
            <person name="Damon W."/>
            <person name="Desjardin D."/>
            <person name="Finy P."/>
            <person name="Geml J."/>
            <person name="Haridas S."/>
            <person name="Hughes K."/>
            <person name="Justo A."/>
            <person name="Karasinski D."/>
            <person name="Kautmanova I."/>
            <person name="Kiss B."/>
            <person name="Kocsube S."/>
            <person name="Kotiranta H."/>
            <person name="LaButti K.M."/>
            <person name="Lechner B.E."/>
            <person name="Liimatainen K."/>
            <person name="Lipzen A."/>
            <person name="Lukacs Z."/>
            <person name="Mihaltcheva S."/>
            <person name="Morgado L.N."/>
            <person name="Niskanen T."/>
            <person name="Noordeloos M.E."/>
            <person name="Ohm R.A."/>
            <person name="Ortiz-Santana B."/>
            <person name="Ovrebo C."/>
            <person name="Racz N."/>
            <person name="Riley R."/>
            <person name="Savchenko A."/>
            <person name="Shiryaev A."/>
            <person name="Soop K."/>
            <person name="Spirin V."/>
            <person name="Szebenyi C."/>
            <person name="Tomsovsky M."/>
            <person name="Tulloss R.E."/>
            <person name="Uehling J."/>
            <person name="Grigoriev I.V."/>
            <person name="Vagvolgyi C."/>
            <person name="Papp T."/>
            <person name="Martin F.M."/>
            <person name="Miettinen O."/>
            <person name="Hibbett D.S."/>
            <person name="Nagy L.G."/>
        </authorList>
    </citation>
    <scope>NUCLEOTIDE SEQUENCE [LARGE SCALE GENOMIC DNA]</scope>
    <source>
        <strain evidence="3 4">CBS 962.96</strain>
    </source>
</reference>
<sequence>MAAVIFLSLFISTVWGLAPSGPWDQFNFAPASRVVTPQSVFQVVGSVDGAQELVSGQDGQATLSGDGSYVVLDFGKEASTVGGRVSLTVNQASSDSALSLSFTESSQFINPKLSDDSCFSTPTLDGDGVQSLPSPLAEGLFTQTVGEQRGGFRFMTIVSNSDSPVTISNVSLGITFMPQLDDLRAYTGYFSAQDPDFHDPDFLTKIWYAGAYTVQTNTLDPHQARQQPCPQPQGWANNATGGPVEGTILVDGAKRDRNVWPGDMGISTFTEVVTTADLESSKNSLLVMYSTQDPATGALQYSGPP</sequence>
<proteinExistence type="predicted"/>
<dbReference type="OrthoDB" id="10036721at2759"/>
<evidence type="ECO:0000313" key="3">
    <source>
        <dbReference type="EMBL" id="THU89389.1"/>
    </source>
</evidence>
<feature type="compositionally biased region" description="Polar residues" evidence="1">
    <location>
        <begin position="222"/>
        <end position="240"/>
    </location>
</feature>
<feature type="chain" id="PRO_5020216899" evidence="2">
    <location>
        <begin position="17"/>
        <end position="305"/>
    </location>
</feature>
<gene>
    <name evidence="3" type="ORF">K435DRAFT_969158</name>
</gene>
<keyword evidence="2" id="KW-0732">Signal</keyword>
<name>A0A4S8LJR0_DENBC</name>
<feature type="region of interest" description="Disordered" evidence="1">
    <location>
        <begin position="222"/>
        <end position="242"/>
    </location>
</feature>
<evidence type="ECO:0000256" key="2">
    <source>
        <dbReference type="SAM" id="SignalP"/>
    </source>
</evidence>
<organism evidence="3 4">
    <name type="scientific">Dendrothele bispora (strain CBS 962.96)</name>
    <dbReference type="NCBI Taxonomy" id="1314807"/>
    <lineage>
        <taxon>Eukaryota</taxon>
        <taxon>Fungi</taxon>
        <taxon>Dikarya</taxon>
        <taxon>Basidiomycota</taxon>
        <taxon>Agaricomycotina</taxon>
        <taxon>Agaricomycetes</taxon>
        <taxon>Agaricomycetidae</taxon>
        <taxon>Agaricales</taxon>
        <taxon>Agaricales incertae sedis</taxon>
        <taxon>Dendrothele</taxon>
    </lineage>
</organism>
<feature type="non-terminal residue" evidence="3">
    <location>
        <position position="305"/>
    </location>
</feature>